<name>A0AAN7IAX0_QUERU</name>
<comment type="caution">
    <text evidence="1">The sequence shown here is derived from an EMBL/GenBank/DDBJ whole genome shotgun (WGS) entry which is preliminary data.</text>
</comment>
<keyword evidence="2" id="KW-1185">Reference proteome</keyword>
<reference evidence="1 2" key="1">
    <citation type="journal article" date="2023" name="G3 (Bethesda)">
        <title>A haplotype-resolved chromosome-scale genome for Quercus rubra L. provides insights into the genetics of adaptive traits for red oak species.</title>
        <authorList>
            <person name="Kapoor B."/>
            <person name="Jenkins J."/>
            <person name="Schmutz J."/>
            <person name="Zhebentyayeva T."/>
            <person name="Kuelheim C."/>
            <person name="Coggeshall M."/>
            <person name="Heim C."/>
            <person name="Lasky J.R."/>
            <person name="Leites L."/>
            <person name="Islam-Faridi N."/>
            <person name="Romero-Severson J."/>
            <person name="DeLeo V.L."/>
            <person name="Lucas S.M."/>
            <person name="Lazic D."/>
            <person name="Gailing O."/>
            <person name="Carlson J."/>
            <person name="Staton M."/>
        </authorList>
    </citation>
    <scope>NUCLEOTIDE SEQUENCE [LARGE SCALE GENOMIC DNA]</scope>
    <source>
        <strain evidence="1">Pseudo-F2</strain>
    </source>
</reference>
<gene>
    <name evidence="1" type="ORF">RGQ29_005703</name>
</gene>
<dbReference type="GO" id="GO:0005634">
    <property type="term" value="C:nucleus"/>
    <property type="evidence" value="ECO:0007669"/>
    <property type="project" value="TreeGrafter"/>
</dbReference>
<dbReference type="PANTHER" id="PTHR47957:SF3">
    <property type="entry name" value="ATP-DEPENDENT HELICASE HRQ1"/>
    <property type="match status" value="1"/>
</dbReference>
<proteinExistence type="predicted"/>
<dbReference type="SUPFAM" id="SSF52540">
    <property type="entry name" value="P-loop containing nucleoside triphosphate hydrolases"/>
    <property type="match status" value="1"/>
</dbReference>
<sequence>MVDHVNYLVWRVIICSSNHLWGRGNCKSVAWQVQMGPCYPIPQQMVHVEDIGARKAAYMEILNQLSENLRSALKSMGINKFYSHQALAQDQLRALLDMTKGIDASLNIGIYDGDTSQKERTWLRDNARLLITNPDMLHISVSLSSEGGQAIFTQSFLYRSGQKRGQATCRIVG</sequence>
<dbReference type="GO" id="GO:0006289">
    <property type="term" value="P:nucleotide-excision repair"/>
    <property type="evidence" value="ECO:0007669"/>
    <property type="project" value="TreeGrafter"/>
</dbReference>
<dbReference type="PANTHER" id="PTHR47957">
    <property type="entry name" value="ATP-DEPENDENT HELICASE HRQ1"/>
    <property type="match status" value="1"/>
</dbReference>
<organism evidence="1 2">
    <name type="scientific">Quercus rubra</name>
    <name type="common">Northern red oak</name>
    <name type="synonym">Quercus borealis</name>
    <dbReference type="NCBI Taxonomy" id="3512"/>
    <lineage>
        <taxon>Eukaryota</taxon>
        <taxon>Viridiplantae</taxon>
        <taxon>Streptophyta</taxon>
        <taxon>Embryophyta</taxon>
        <taxon>Tracheophyta</taxon>
        <taxon>Spermatophyta</taxon>
        <taxon>Magnoliopsida</taxon>
        <taxon>eudicotyledons</taxon>
        <taxon>Gunneridae</taxon>
        <taxon>Pentapetalae</taxon>
        <taxon>rosids</taxon>
        <taxon>fabids</taxon>
        <taxon>Fagales</taxon>
        <taxon>Fagaceae</taxon>
        <taxon>Quercus</taxon>
    </lineage>
</organism>
<dbReference type="InterPro" id="IPR027417">
    <property type="entry name" value="P-loop_NTPase"/>
</dbReference>
<evidence type="ECO:0000313" key="1">
    <source>
        <dbReference type="EMBL" id="KAK4563301.1"/>
    </source>
</evidence>
<dbReference type="GO" id="GO:0036297">
    <property type="term" value="P:interstrand cross-link repair"/>
    <property type="evidence" value="ECO:0007669"/>
    <property type="project" value="TreeGrafter"/>
</dbReference>
<protein>
    <submittedName>
        <fullName evidence="1">Uncharacterized protein</fullName>
    </submittedName>
</protein>
<dbReference type="GO" id="GO:0043138">
    <property type="term" value="F:3'-5' DNA helicase activity"/>
    <property type="evidence" value="ECO:0007669"/>
    <property type="project" value="TreeGrafter"/>
</dbReference>
<dbReference type="Gene3D" id="3.40.50.300">
    <property type="entry name" value="P-loop containing nucleotide triphosphate hydrolases"/>
    <property type="match status" value="1"/>
</dbReference>
<dbReference type="Proteomes" id="UP001324115">
    <property type="component" value="Unassembled WGS sequence"/>
</dbReference>
<dbReference type="AlphaFoldDB" id="A0AAN7IAX0"/>
<dbReference type="EMBL" id="JAXUIC010000011">
    <property type="protein sequence ID" value="KAK4563301.1"/>
    <property type="molecule type" value="Genomic_DNA"/>
</dbReference>
<evidence type="ECO:0000313" key="2">
    <source>
        <dbReference type="Proteomes" id="UP001324115"/>
    </source>
</evidence>
<accession>A0AAN7IAX0</accession>